<evidence type="ECO:0000259" key="5">
    <source>
        <dbReference type="Pfam" id="PF24868"/>
    </source>
</evidence>
<dbReference type="EMBL" id="JACEFO010002221">
    <property type="protein sequence ID" value="KAF8672492.1"/>
    <property type="molecule type" value="Genomic_DNA"/>
</dbReference>
<proteinExistence type="predicted"/>
<dbReference type="GO" id="GO:1902183">
    <property type="term" value="P:regulation of shoot apical meristem development"/>
    <property type="evidence" value="ECO:0007669"/>
    <property type="project" value="TreeGrafter"/>
</dbReference>
<feature type="region of interest" description="Disordered" evidence="3">
    <location>
        <begin position="308"/>
        <end position="341"/>
    </location>
</feature>
<feature type="domain" description="YABBY protein C-terminal" evidence="4">
    <location>
        <begin position="401"/>
        <end position="419"/>
    </location>
</feature>
<name>A0A835AZ04_9POAL</name>
<dbReference type="GO" id="GO:2000024">
    <property type="term" value="P:regulation of leaf development"/>
    <property type="evidence" value="ECO:0007669"/>
    <property type="project" value="TreeGrafter"/>
</dbReference>
<dbReference type="InterPro" id="IPR056776">
    <property type="entry name" value="YABBY_N"/>
</dbReference>
<evidence type="ECO:0000313" key="7">
    <source>
        <dbReference type="Proteomes" id="UP000636709"/>
    </source>
</evidence>
<dbReference type="GO" id="GO:0010158">
    <property type="term" value="P:abaxial cell fate specification"/>
    <property type="evidence" value="ECO:0007669"/>
    <property type="project" value="TreeGrafter"/>
</dbReference>
<dbReference type="AlphaFoldDB" id="A0A835AZ04"/>
<dbReference type="GO" id="GO:0005634">
    <property type="term" value="C:nucleus"/>
    <property type="evidence" value="ECO:0007669"/>
    <property type="project" value="UniProtKB-SubCell"/>
</dbReference>
<dbReference type="GO" id="GO:0010154">
    <property type="term" value="P:fruit development"/>
    <property type="evidence" value="ECO:0007669"/>
    <property type="project" value="TreeGrafter"/>
</dbReference>
<keyword evidence="7" id="KW-1185">Reference proteome</keyword>
<dbReference type="Pfam" id="PF04690">
    <property type="entry name" value="YABBY"/>
    <property type="match status" value="2"/>
</dbReference>
<dbReference type="PANTHER" id="PTHR31675">
    <property type="entry name" value="PROTEIN YABBY 6-RELATED"/>
    <property type="match status" value="1"/>
</dbReference>
<evidence type="ECO:0000256" key="3">
    <source>
        <dbReference type="SAM" id="MobiDB-lite"/>
    </source>
</evidence>
<dbReference type="Proteomes" id="UP000636709">
    <property type="component" value="Unassembled WGS sequence"/>
</dbReference>
<dbReference type="InterPro" id="IPR006780">
    <property type="entry name" value="YABBY"/>
</dbReference>
<comment type="caution">
    <text evidence="6">The sequence shown here is derived from an EMBL/GenBank/DDBJ whole genome shotgun (WGS) entry which is preliminary data.</text>
</comment>
<sequence>MAWQNHNCGCHCRSLIVDQNFPKHPTPSLPLCLYFSLPAGPPSLTNQSVGTLSHPLASNRVPPFHSRPPHTPSQLISFVAASNPSSGAKLGTGRSRLFLGACSAVACTTHARTYLKKSGERATDLGRCSGCLSSAGMSSSSSSSSAASASAVFPPSSPPPPLLVENLPPLHQLTPVAAAPPSSEQLCYVHCHFCDTVLVVSVPTSSLFKTVTVRCGHCSSLLTVNMRGLLFPGTPTSTAAAPTDVTSTTTTTITTAPATSVNNTGQFNNFPSSLNLAPNPPHHQSLLDEISSTNQSLHLLEQHGLGGLISAGGRNPAAPTPPQPPSVGKGAKDPSPRSNPVVNRLAHTALALPHCQELESAAQLLFQPDEQCGCRHGVCYLAACGMRRELQRTCALCEHWPYPPEKRQRVPSAYNRFINHDRPVVLSATAMPPRWQQPAWAGAEAGPARLALLLIICIDLTSAFSFLALPRGRGKCDCRDEIQRIKAGNPDISHREAFSAAAKNVSGFLPPLSPRLKKTNLLPQVINRPITLSM</sequence>
<dbReference type="Pfam" id="PF24868">
    <property type="entry name" value="YABBY_N"/>
    <property type="match status" value="1"/>
</dbReference>
<evidence type="ECO:0000259" key="4">
    <source>
        <dbReference type="Pfam" id="PF04690"/>
    </source>
</evidence>
<dbReference type="PANTHER" id="PTHR31675:SF0">
    <property type="entry name" value="AXIAL REGULATOR YABBY 1"/>
    <property type="match status" value="1"/>
</dbReference>
<dbReference type="GO" id="GO:0009944">
    <property type="term" value="P:polarity specification of adaxial/abaxial axis"/>
    <property type="evidence" value="ECO:0007669"/>
    <property type="project" value="TreeGrafter"/>
</dbReference>
<reference evidence="6" key="1">
    <citation type="submission" date="2020-07" db="EMBL/GenBank/DDBJ databases">
        <title>Genome sequence and genetic diversity analysis of an under-domesticated orphan crop, white fonio (Digitaria exilis).</title>
        <authorList>
            <person name="Bennetzen J.L."/>
            <person name="Chen S."/>
            <person name="Ma X."/>
            <person name="Wang X."/>
            <person name="Yssel A.E.J."/>
            <person name="Chaluvadi S.R."/>
            <person name="Johnson M."/>
            <person name="Gangashetty P."/>
            <person name="Hamidou F."/>
            <person name="Sanogo M.D."/>
            <person name="Zwaenepoel A."/>
            <person name="Wallace J."/>
            <person name="Van De Peer Y."/>
            <person name="Van Deynze A."/>
        </authorList>
    </citation>
    <scope>NUCLEOTIDE SEQUENCE</scope>
    <source>
        <tissue evidence="6">Leaves</tissue>
    </source>
</reference>
<evidence type="ECO:0000256" key="1">
    <source>
        <dbReference type="ARBA" id="ARBA00004123"/>
    </source>
</evidence>
<keyword evidence="2" id="KW-0539">Nucleus</keyword>
<organism evidence="6 7">
    <name type="scientific">Digitaria exilis</name>
    <dbReference type="NCBI Taxonomy" id="1010633"/>
    <lineage>
        <taxon>Eukaryota</taxon>
        <taxon>Viridiplantae</taxon>
        <taxon>Streptophyta</taxon>
        <taxon>Embryophyta</taxon>
        <taxon>Tracheophyta</taxon>
        <taxon>Spermatophyta</taxon>
        <taxon>Magnoliopsida</taxon>
        <taxon>Liliopsida</taxon>
        <taxon>Poales</taxon>
        <taxon>Poaceae</taxon>
        <taxon>PACMAD clade</taxon>
        <taxon>Panicoideae</taxon>
        <taxon>Panicodae</taxon>
        <taxon>Paniceae</taxon>
        <taxon>Anthephorinae</taxon>
        <taxon>Digitaria</taxon>
    </lineage>
</organism>
<dbReference type="OrthoDB" id="667577at2759"/>
<comment type="subcellular location">
    <subcellularLocation>
        <location evidence="1">Nucleus</location>
    </subcellularLocation>
</comment>
<protein>
    <submittedName>
        <fullName evidence="6">Uncharacterized protein</fullName>
    </submittedName>
</protein>
<dbReference type="InterPro" id="IPR056775">
    <property type="entry name" value="YABBY_C"/>
</dbReference>
<evidence type="ECO:0000313" key="6">
    <source>
        <dbReference type="EMBL" id="KAF8672492.1"/>
    </source>
</evidence>
<gene>
    <name evidence="6" type="ORF">HU200_049706</name>
</gene>
<feature type="domain" description="YABBY protein C-terminal" evidence="4">
    <location>
        <begin position="479"/>
        <end position="509"/>
    </location>
</feature>
<accession>A0A835AZ04</accession>
<feature type="domain" description="YABBY N-terminal" evidence="5">
    <location>
        <begin position="182"/>
        <end position="231"/>
    </location>
</feature>
<evidence type="ECO:0000256" key="2">
    <source>
        <dbReference type="ARBA" id="ARBA00023242"/>
    </source>
</evidence>